<dbReference type="GO" id="GO:0006355">
    <property type="term" value="P:regulation of DNA-templated transcription"/>
    <property type="evidence" value="ECO:0007669"/>
    <property type="project" value="InterPro"/>
</dbReference>
<dbReference type="AlphaFoldDB" id="A0A2I0QRQ6"/>
<dbReference type="InterPro" id="IPR013321">
    <property type="entry name" value="Arc_rbn_hlx_hlx"/>
</dbReference>
<dbReference type="OrthoDB" id="1634058at2"/>
<protein>
    <submittedName>
        <fullName evidence="1">Antitoxin</fullName>
    </submittedName>
</protein>
<sequence length="93" mass="10582">MAETSEEIMVKLPVSLLNECDHLVEVESEESDRNTVILQALHSYVKSEKARKIKESMRRGYVEMKNINLDIASEAFQAEEEAEITLERLVSGV</sequence>
<evidence type="ECO:0000313" key="1">
    <source>
        <dbReference type="EMBL" id="PKR77011.1"/>
    </source>
</evidence>
<dbReference type="Gene3D" id="1.10.1220.10">
    <property type="entry name" value="Met repressor-like"/>
    <property type="match status" value="1"/>
</dbReference>
<name>A0A2I0QRQ6_9BACI</name>
<comment type="caution">
    <text evidence="1">The sequence shown here is derived from an EMBL/GenBank/DDBJ whole genome shotgun (WGS) entry which is preliminary data.</text>
</comment>
<keyword evidence="2" id="KW-1185">Reference proteome</keyword>
<organism evidence="1 2">
    <name type="scientific">Halalkalibacillus sediminis</name>
    <dbReference type="NCBI Taxonomy" id="2018042"/>
    <lineage>
        <taxon>Bacteria</taxon>
        <taxon>Bacillati</taxon>
        <taxon>Bacillota</taxon>
        <taxon>Bacilli</taxon>
        <taxon>Bacillales</taxon>
        <taxon>Bacillaceae</taxon>
        <taxon>Halalkalibacillus</taxon>
    </lineage>
</organism>
<dbReference type="EMBL" id="PJNH01000003">
    <property type="protein sequence ID" value="PKR77011.1"/>
    <property type="molecule type" value="Genomic_DNA"/>
</dbReference>
<accession>A0A2I0QRQ6</accession>
<dbReference type="RefSeq" id="WP_101331814.1">
    <property type="nucleotide sequence ID" value="NZ_PJNH01000003.1"/>
</dbReference>
<dbReference type="Proteomes" id="UP000243524">
    <property type="component" value="Unassembled WGS sequence"/>
</dbReference>
<reference evidence="1 2" key="1">
    <citation type="submission" date="2017-06" db="EMBL/GenBank/DDBJ databases">
        <title>the draft geome sequence of Illustriluteabacillus marina B3227.</title>
        <authorList>
            <person name="He R.-H."/>
            <person name="Du Z.-J."/>
        </authorList>
    </citation>
    <scope>NUCLEOTIDE SEQUENCE [LARGE SCALE GENOMIC DNA]</scope>
    <source>
        <strain evidence="1 2">B3227</strain>
    </source>
</reference>
<proteinExistence type="predicted"/>
<evidence type="ECO:0000313" key="2">
    <source>
        <dbReference type="Proteomes" id="UP000243524"/>
    </source>
</evidence>
<gene>
    <name evidence="1" type="ORF">CEY16_09690</name>
</gene>